<evidence type="ECO:0000313" key="2">
    <source>
        <dbReference type="EMBL" id="KAH9000078.1"/>
    </source>
</evidence>
<accession>A0AAD4QHH2</accession>
<dbReference type="EMBL" id="JAKELL010000002">
    <property type="protein sequence ID" value="KAH9000078.1"/>
    <property type="molecule type" value="Genomic_DNA"/>
</dbReference>
<proteinExistence type="predicted"/>
<sequence length="144" mass="14641">MKSNHLILAVTSLLAAAVHGSVIKVESNLWATGSVQTPSGTASVSFSASCASGTPGKQRRVALHRRTHTEYNVPAGCDNKSSGIASTPTPTIINSIESVPASLNLHGVPPYMISSGIPSGLPNGTPLTSTFTPEATYTGGTVPA</sequence>
<feature type="chain" id="PRO_5042140085" evidence="1">
    <location>
        <begin position="21"/>
        <end position="144"/>
    </location>
</feature>
<reference evidence="2" key="1">
    <citation type="submission" date="2022-01" db="EMBL/GenBank/DDBJ databases">
        <title>Comparative genomics reveals a dynamic genome evolution in the ectomycorrhizal milk-cap (Lactarius) mushrooms.</title>
        <authorList>
            <consortium name="DOE Joint Genome Institute"/>
            <person name="Lebreton A."/>
            <person name="Tang N."/>
            <person name="Kuo A."/>
            <person name="LaButti K."/>
            <person name="Drula E."/>
            <person name="Barry K."/>
            <person name="Clum A."/>
            <person name="Lipzen A."/>
            <person name="Mousain D."/>
            <person name="Ng V."/>
            <person name="Wang R."/>
            <person name="Wang X."/>
            <person name="Dai Y."/>
            <person name="Henrissat B."/>
            <person name="Grigoriev I.V."/>
            <person name="Guerin-Laguette A."/>
            <person name="Yu F."/>
            <person name="Martin F.M."/>
        </authorList>
    </citation>
    <scope>NUCLEOTIDE SEQUENCE</scope>
    <source>
        <strain evidence="2">QP</strain>
    </source>
</reference>
<gene>
    <name evidence="2" type="ORF">EDB92DRAFT_1829147</name>
</gene>
<evidence type="ECO:0000256" key="1">
    <source>
        <dbReference type="SAM" id="SignalP"/>
    </source>
</evidence>
<organism evidence="2 3">
    <name type="scientific">Lactarius akahatsu</name>
    <dbReference type="NCBI Taxonomy" id="416441"/>
    <lineage>
        <taxon>Eukaryota</taxon>
        <taxon>Fungi</taxon>
        <taxon>Dikarya</taxon>
        <taxon>Basidiomycota</taxon>
        <taxon>Agaricomycotina</taxon>
        <taxon>Agaricomycetes</taxon>
        <taxon>Russulales</taxon>
        <taxon>Russulaceae</taxon>
        <taxon>Lactarius</taxon>
    </lineage>
</organism>
<evidence type="ECO:0000313" key="3">
    <source>
        <dbReference type="Proteomes" id="UP001201163"/>
    </source>
</evidence>
<dbReference type="AlphaFoldDB" id="A0AAD4QHH2"/>
<comment type="caution">
    <text evidence="2">The sequence shown here is derived from an EMBL/GenBank/DDBJ whole genome shotgun (WGS) entry which is preliminary data.</text>
</comment>
<keyword evidence="3" id="KW-1185">Reference proteome</keyword>
<keyword evidence="1" id="KW-0732">Signal</keyword>
<feature type="signal peptide" evidence="1">
    <location>
        <begin position="1"/>
        <end position="20"/>
    </location>
</feature>
<dbReference type="Proteomes" id="UP001201163">
    <property type="component" value="Unassembled WGS sequence"/>
</dbReference>
<protein>
    <submittedName>
        <fullName evidence="2">Uncharacterized protein</fullName>
    </submittedName>
</protein>
<name>A0AAD4QHH2_9AGAM</name>